<organism evidence="1">
    <name type="scientific">marine sediment metagenome</name>
    <dbReference type="NCBI Taxonomy" id="412755"/>
    <lineage>
        <taxon>unclassified sequences</taxon>
        <taxon>metagenomes</taxon>
        <taxon>ecological metagenomes</taxon>
    </lineage>
</organism>
<dbReference type="EMBL" id="LAZR01020965">
    <property type="protein sequence ID" value="KKL86962.1"/>
    <property type="molecule type" value="Genomic_DNA"/>
</dbReference>
<evidence type="ECO:0000313" key="1">
    <source>
        <dbReference type="EMBL" id="KKL86962.1"/>
    </source>
</evidence>
<gene>
    <name evidence="1" type="ORF">LCGC14_1939480</name>
</gene>
<accession>A0A0F9II41</accession>
<comment type="caution">
    <text evidence="1">The sequence shown here is derived from an EMBL/GenBank/DDBJ whole genome shotgun (WGS) entry which is preliminary data.</text>
</comment>
<protein>
    <submittedName>
        <fullName evidence="1">Uncharacterized protein</fullName>
    </submittedName>
</protein>
<sequence>MAFNAPLNQEFFDDVSEYNPSEDPSSGEAWLFLPLYDPIDLTIINNVTITFEMFIKDLFEVYQWEEVKYFVLSKEREYVDSLDRTYYAPLPLRVSYFANPEGLTVSAF</sequence>
<proteinExistence type="predicted"/>
<dbReference type="AlphaFoldDB" id="A0A0F9II41"/>
<name>A0A0F9II41_9ZZZZ</name>
<reference evidence="1" key="1">
    <citation type="journal article" date="2015" name="Nature">
        <title>Complex archaea that bridge the gap between prokaryotes and eukaryotes.</title>
        <authorList>
            <person name="Spang A."/>
            <person name="Saw J.H."/>
            <person name="Jorgensen S.L."/>
            <person name="Zaremba-Niedzwiedzka K."/>
            <person name="Martijn J."/>
            <person name="Lind A.E."/>
            <person name="van Eijk R."/>
            <person name="Schleper C."/>
            <person name="Guy L."/>
            <person name="Ettema T.J."/>
        </authorList>
    </citation>
    <scope>NUCLEOTIDE SEQUENCE</scope>
</reference>